<keyword evidence="7" id="KW-0408">Iron</keyword>
<reference evidence="17" key="2">
    <citation type="submission" date="2023-01" db="EMBL/GenBank/DDBJ databases">
        <title>Draft genome sequence of Algimonas porphyrae strain NBRC 108216.</title>
        <authorList>
            <person name="Sun Q."/>
            <person name="Mori K."/>
        </authorList>
    </citation>
    <scope>NUCLEOTIDE SEQUENCE</scope>
    <source>
        <strain evidence="17">NBRC 108216</strain>
    </source>
</reference>
<dbReference type="InterPro" id="IPR036942">
    <property type="entry name" value="Beta-barrel_TonB_sf"/>
</dbReference>
<dbReference type="Pfam" id="PF00593">
    <property type="entry name" value="TonB_dep_Rec_b-barrel"/>
    <property type="match status" value="1"/>
</dbReference>
<keyword evidence="11 12" id="KW-0998">Cell outer membrane</keyword>
<evidence type="ECO:0000256" key="4">
    <source>
        <dbReference type="ARBA" id="ARBA00022496"/>
    </source>
</evidence>
<dbReference type="Gene3D" id="2.40.170.20">
    <property type="entry name" value="TonB-dependent receptor, beta-barrel domain"/>
    <property type="match status" value="1"/>
</dbReference>
<feature type="chain" id="PRO_5045598086" evidence="14">
    <location>
        <begin position="25"/>
        <end position="681"/>
    </location>
</feature>
<evidence type="ECO:0000313" key="17">
    <source>
        <dbReference type="EMBL" id="GLQ19801.1"/>
    </source>
</evidence>
<dbReference type="InterPro" id="IPR037066">
    <property type="entry name" value="Plug_dom_sf"/>
</dbReference>
<evidence type="ECO:0000256" key="12">
    <source>
        <dbReference type="PROSITE-ProRule" id="PRU01360"/>
    </source>
</evidence>
<protein>
    <submittedName>
        <fullName evidence="17">TonB-dependent receptor</fullName>
    </submittedName>
</protein>
<keyword evidence="8" id="KW-0406">Ion transport</keyword>
<dbReference type="EMBL" id="BSNJ01000001">
    <property type="protein sequence ID" value="GLQ19801.1"/>
    <property type="molecule type" value="Genomic_DNA"/>
</dbReference>
<dbReference type="InterPro" id="IPR039426">
    <property type="entry name" value="TonB-dep_rcpt-like"/>
</dbReference>
<evidence type="ECO:0000256" key="11">
    <source>
        <dbReference type="ARBA" id="ARBA00023237"/>
    </source>
</evidence>
<organism evidence="17 18">
    <name type="scientific">Algimonas porphyrae</name>
    <dbReference type="NCBI Taxonomy" id="1128113"/>
    <lineage>
        <taxon>Bacteria</taxon>
        <taxon>Pseudomonadati</taxon>
        <taxon>Pseudomonadota</taxon>
        <taxon>Alphaproteobacteria</taxon>
        <taxon>Maricaulales</taxon>
        <taxon>Robiginitomaculaceae</taxon>
        <taxon>Algimonas</taxon>
    </lineage>
</organism>
<evidence type="ECO:0000256" key="10">
    <source>
        <dbReference type="ARBA" id="ARBA00023136"/>
    </source>
</evidence>
<dbReference type="SUPFAM" id="SSF56935">
    <property type="entry name" value="Porins"/>
    <property type="match status" value="1"/>
</dbReference>
<evidence type="ECO:0000256" key="2">
    <source>
        <dbReference type="ARBA" id="ARBA00022448"/>
    </source>
</evidence>
<keyword evidence="18" id="KW-1185">Reference proteome</keyword>
<keyword evidence="4" id="KW-0410">Iron transport</keyword>
<comment type="caution">
    <text evidence="17">The sequence shown here is derived from an EMBL/GenBank/DDBJ whole genome shotgun (WGS) entry which is preliminary data.</text>
</comment>
<comment type="subcellular location">
    <subcellularLocation>
        <location evidence="1 12">Cell outer membrane</location>
        <topology evidence="1 12">Multi-pass membrane protein</topology>
    </subcellularLocation>
</comment>
<keyword evidence="9 13" id="KW-0798">TonB box</keyword>
<dbReference type="Pfam" id="PF07715">
    <property type="entry name" value="Plug"/>
    <property type="match status" value="1"/>
</dbReference>
<feature type="domain" description="TonB-dependent receptor-like beta-barrel" evidence="15">
    <location>
        <begin position="198"/>
        <end position="647"/>
    </location>
</feature>
<evidence type="ECO:0000256" key="9">
    <source>
        <dbReference type="ARBA" id="ARBA00023077"/>
    </source>
</evidence>
<name>A0ABQ5UX70_9PROT</name>
<keyword evidence="5 12" id="KW-0812">Transmembrane</keyword>
<dbReference type="PANTHER" id="PTHR32552">
    <property type="entry name" value="FERRICHROME IRON RECEPTOR-RELATED"/>
    <property type="match status" value="1"/>
</dbReference>
<feature type="signal peptide" evidence="14">
    <location>
        <begin position="1"/>
        <end position="24"/>
    </location>
</feature>
<comment type="similarity">
    <text evidence="12 13">Belongs to the TonB-dependent receptor family.</text>
</comment>
<evidence type="ECO:0000256" key="8">
    <source>
        <dbReference type="ARBA" id="ARBA00023065"/>
    </source>
</evidence>
<evidence type="ECO:0000256" key="1">
    <source>
        <dbReference type="ARBA" id="ARBA00004571"/>
    </source>
</evidence>
<dbReference type="RefSeq" id="WP_284369758.1">
    <property type="nucleotide sequence ID" value="NZ_BSNJ01000001.1"/>
</dbReference>
<evidence type="ECO:0000256" key="13">
    <source>
        <dbReference type="RuleBase" id="RU003357"/>
    </source>
</evidence>
<sequence>MTRCNWLGLAATLVLASAAFPAHAQMTVAQMSVARMDGSQMDGSQEGGLQPDEIPDVITVTDQIAAIQDRPESIDLVPARETRALVHPAEALNGVAGVNIHRGSGQEHLTAIRSPVLTGGAGAGSFLFLENGIPLRAAGFANVNGLFEAGTEFAHQVEVFKGPGPAEYGSNAVHGLVNVVTPGPGDGHRATLIGSSRGYGRLTIGHDVTETLRASISLAHDDGFRDDSGFDQQKAELRYRDQHGAWDLDAIAALNNLNQETAGFLQGPDVYRDDALRLTNPNPEAFRDGRNYRAQVTLSRDLAGRTLVLTPYARRAELRFLRHFVPGQALEKNAHTSVGLQTALIGQDWSIGLDGEYTDGALYEFQAGPSRFSFVQGLHFDYTVKASVLAAYAQKAFETGRLRIDLGARGEYTHYDYATRAAPGRSGRFVRTPDRTDAFFTLTPKLGLTYAAADTVTLFARAARGSRAPQTTDLYAVVQNQEPGAADVETLDSLEGGVRFGRGGTRFALTAYTMWKDNFFFRNAAGFNVVDGKTRHTGLELSFAAPMTDWLSASGEWAVADQRYDFDDPSSGIRDGLTVDTAPNTLGTMRLSADFDRIEAGIEWRHVGRYFTNEVNTQTYPGHDIFVARGAYDLSDGLRLFGRIDNLFDTRYADRADFAFGNERYFPGRPRTLFIGLTAEY</sequence>
<evidence type="ECO:0000256" key="3">
    <source>
        <dbReference type="ARBA" id="ARBA00022452"/>
    </source>
</evidence>
<dbReference type="PANTHER" id="PTHR32552:SF89">
    <property type="entry name" value="CATECHOLATE SIDEROPHORE RECEPTOR FIU"/>
    <property type="match status" value="1"/>
</dbReference>
<keyword evidence="6 14" id="KW-0732">Signal</keyword>
<accession>A0ABQ5UX70</accession>
<proteinExistence type="inferred from homology"/>
<reference evidence="17" key="1">
    <citation type="journal article" date="2014" name="Int. J. Syst. Evol. Microbiol.">
        <title>Complete genome of a new Firmicutes species belonging to the dominant human colonic microbiota ('Ruminococcus bicirculans') reveals two chromosomes and a selective capacity to utilize plant glucans.</title>
        <authorList>
            <consortium name="NISC Comparative Sequencing Program"/>
            <person name="Wegmann U."/>
            <person name="Louis P."/>
            <person name="Goesmann A."/>
            <person name="Henrissat B."/>
            <person name="Duncan S.H."/>
            <person name="Flint H.J."/>
        </authorList>
    </citation>
    <scope>NUCLEOTIDE SEQUENCE</scope>
    <source>
        <strain evidence="17">NBRC 108216</strain>
    </source>
</reference>
<evidence type="ECO:0000313" key="18">
    <source>
        <dbReference type="Proteomes" id="UP001161390"/>
    </source>
</evidence>
<keyword evidence="17" id="KW-0675">Receptor</keyword>
<dbReference type="Gene3D" id="2.170.130.10">
    <property type="entry name" value="TonB-dependent receptor, plug domain"/>
    <property type="match status" value="1"/>
</dbReference>
<evidence type="ECO:0000256" key="6">
    <source>
        <dbReference type="ARBA" id="ARBA00022729"/>
    </source>
</evidence>
<keyword evidence="3 12" id="KW-1134">Transmembrane beta strand</keyword>
<keyword evidence="2 12" id="KW-0813">Transport</keyword>
<gene>
    <name evidence="17" type="ORF">GCM10007854_07560</name>
</gene>
<dbReference type="PROSITE" id="PS52016">
    <property type="entry name" value="TONB_DEPENDENT_REC_3"/>
    <property type="match status" value="1"/>
</dbReference>
<evidence type="ECO:0000256" key="14">
    <source>
        <dbReference type="SAM" id="SignalP"/>
    </source>
</evidence>
<dbReference type="InterPro" id="IPR012910">
    <property type="entry name" value="Plug_dom"/>
</dbReference>
<feature type="domain" description="TonB-dependent receptor plug" evidence="16">
    <location>
        <begin position="68"/>
        <end position="175"/>
    </location>
</feature>
<keyword evidence="10 12" id="KW-0472">Membrane</keyword>
<evidence type="ECO:0000259" key="16">
    <source>
        <dbReference type="Pfam" id="PF07715"/>
    </source>
</evidence>
<evidence type="ECO:0000259" key="15">
    <source>
        <dbReference type="Pfam" id="PF00593"/>
    </source>
</evidence>
<evidence type="ECO:0000256" key="5">
    <source>
        <dbReference type="ARBA" id="ARBA00022692"/>
    </source>
</evidence>
<evidence type="ECO:0000256" key="7">
    <source>
        <dbReference type="ARBA" id="ARBA00023004"/>
    </source>
</evidence>
<dbReference type="Proteomes" id="UP001161390">
    <property type="component" value="Unassembled WGS sequence"/>
</dbReference>
<dbReference type="InterPro" id="IPR000531">
    <property type="entry name" value="Beta-barrel_TonB"/>
</dbReference>